<evidence type="ECO:0000313" key="14">
    <source>
        <dbReference type="Proteomes" id="UP000281170"/>
    </source>
</evidence>
<dbReference type="InterPro" id="IPR014001">
    <property type="entry name" value="Helicase_ATP-bd"/>
</dbReference>
<evidence type="ECO:0000313" key="13">
    <source>
        <dbReference type="Proteomes" id="UP000054859"/>
    </source>
</evidence>
<dbReference type="EMBL" id="LNKA01000001">
    <property type="protein sequence ID" value="KTC65832.1"/>
    <property type="molecule type" value="Genomic_DNA"/>
</dbReference>
<dbReference type="SMART" id="SM00487">
    <property type="entry name" value="DEXDc"/>
    <property type="match status" value="1"/>
</dbReference>
<dbReference type="GO" id="GO:0006281">
    <property type="term" value="P:DNA repair"/>
    <property type="evidence" value="ECO:0007669"/>
    <property type="project" value="UniProtKB-KW"/>
</dbReference>
<dbReference type="STRING" id="45056.Lade_0490"/>
<dbReference type="Pfam" id="PF08494">
    <property type="entry name" value="DEAD_assoc"/>
    <property type="match status" value="1"/>
</dbReference>
<dbReference type="InterPro" id="IPR027417">
    <property type="entry name" value="P-loop_NTPase"/>
</dbReference>
<keyword evidence="4 11" id="KW-0347">Helicase</keyword>
<dbReference type="PATRIC" id="fig|45056.6.peg.510"/>
<gene>
    <name evidence="12" type="primary">cshB</name>
    <name evidence="11" type="ORF">Lade_0490</name>
    <name evidence="12" type="ORF">NCTC12735_00888</name>
</gene>
<keyword evidence="8" id="KW-0413">Isomerase</keyword>
<evidence type="ECO:0000259" key="9">
    <source>
        <dbReference type="PROSITE" id="PS51192"/>
    </source>
</evidence>
<dbReference type="GO" id="GO:0005524">
    <property type="term" value="F:ATP binding"/>
    <property type="evidence" value="ECO:0007669"/>
    <property type="project" value="UniProtKB-KW"/>
</dbReference>
<dbReference type="EMBL" id="LR134421">
    <property type="protein sequence ID" value="VEH85262.1"/>
    <property type="molecule type" value="Genomic_DNA"/>
</dbReference>
<feature type="domain" description="Helicase C-terminal" evidence="10">
    <location>
        <begin position="267"/>
        <end position="414"/>
    </location>
</feature>
<dbReference type="OrthoDB" id="9815222at2"/>
<evidence type="ECO:0000256" key="2">
    <source>
        <dbReference type="ARBA" id="ARBA00022763"/>
    </source>
</evidence>
<evidence type="ECO:0000256" key="7">
    <source>
        <dbReference type="ARBA" id="ARBA00023204"/>
    </source>
</evidence>
<dbReference type="InterPro" id="IPR052511">
    <property type="entry name" value="ATP-dep_Helicase"/>
</dbReference>
<dbReference type="InterPro" id="IPR013701">
    <property type="entry name" value="Lhr-like_DEAD/DEAH_assoc"/>
</dbReference>
<dbReference type="InterPro" id="IPR001650">
    <property type="entry name" value="Helicase_C-like"/>
</dbReference>
<name>A0A0W0R430_9GAMM</name>
<keyword evidence="3 12" id="KW-0378">Hydrolase</keyword>
<dbReference type="Gene3D" id="3.40.50.300">
    <property type="entry name" value="P-loop containing nucleotide triphosphate hydrolases"/>
    <property type="match status" value="2"/>
</dbReference>
<dbReference type="EC" id="3.6.4.13" evidence="12"/>
<dbReference type="SUPFAM" id="SSF52540">
    <property type="entry name" value="P-loop containing nucleoside triphosphate hydrolases"/>
    <property type="match status" value="1"/>
</dbReference>
<keyword evidence="1" id="KW-0547">Nucleotide-binding</keyword>
<evidence type="ECO:0000256" key="4">
    <source>
        <dbReference type="ARBA" id="ARBA00022806"/>
    </source>
</evidence>
<evidence type="ECO:0000313" key="11">
    <source>
        <dbReference type="EMBL" id="KTC65832.1"/>
    </source>
</evidence>
<dbReference type="GO" id="GO:0016887">
    <property type="term" value="F:ATP hydrolysis activity"/>
    <property type="evidence" value="ECO:0007669"/>
    <property type="project" value="TreeGrafter"/>
</dbReference>
<dbReference type="InterPro" id="IPR055367">
    <property type="entry name" value="WH4_Lhr"/>
</dbReference>
<dbReference type="SMART" id="SM00490">
    <property type="entry name" value="HELICc"/>
    <property type="match status" value="1"/>
</dbReference>
<reference evidence="12 14" key="2">
    <citation type="submission" date="2018-12" db="EMBL/GenBank/DDBJ databases">
        <authorList>
            <consortium name="Pathogen Informatics"/>
        </authorList>
    </citation>
    <scope>NUCLEOTIDE SEQUENCE [LARGE SCALE GENOMIC DNA]</scope>
    <source>
        <strain evidence="12 14">NCTC12735</strain>
        <plasmid evidence="14">12</plasmid>
    </source>
</reference>
<dbReference type="CDD" id="cd18796">
    <property type="entry name" value="SF2_C_LHR"/>
    <property type="match status" value="1"/>
</dbReference>
<keyword evidence="7" id="KW-0234">DNA repair</keyword>
<dbReference type="RefSeq" id="WP_058461562.1">
    <property type="nucleotide sequence ID" value="NZ_CAAAHS010000004.1"/>
</dbReference>
<keyword evidence="2" id="KW-0227">DNA damage</keyword>
<proteinExistence type="predicted"/>
<dbReference type="Proteomes" id="UP000281170">
    <property type="component" value="Plasmid 12"/>
</dbReference>
<evidence type="ECO:0000256" key="6">
    <source>
        <dbReference type="ARBA" id="ARBA00023125"/>
    </source>
</evidence>
<evidence type="ECO:0000256" key="5">
    <source>
        <dbReference type="ARBA" id="ARBA00022840"/>
    </source>
</evidence>
<protein>
    <submittedName>
        <fullName evidence="11">Helicase, DEAD/DEAH box family</fullName>
        <ecNumber evidence="12">3.6.4.13</ecNumber>
    </submittedName>
</protein>
<evidence type="ECO:0000259" key="10">
    <source>
        <dbReference type="PROSITE" id="PS51194"/>
    </source>
</evidence>
<dbReference type="Pfam" id="PF00271">
    <property type="entry name" value="Helicase_C"/>
    <property type="match status" value="1"/>
</dbReference>
<dbReference type="KEGG" id="ladl:NCTC12735_00888"/>
<dbReference type="InterPro" id="IPR045628">
    <property type="entry name" value="Lhr_WH_dom"/>
</dbReference>
<dbReference type="GO" id="GO:0003677">
    <property type="term" value="F:DNA binding"/>
    <property type="evidence" value="ECO:0007669"/>
    <property type="project" value="UniProtKB-KW"/>
</dbReference>
<keyword evidence="5" id="KW-0067">ATP-binding</keyword>
<evidence type="ECO:0000256" key="1">
    <source>
        <dbReference type="ARBA" id="ARBA00022741"/>
    </source>
</evidence>
<reference evidence="11 13" key="1">
    <citation type="submission" date="2015-11" db="EMBL/GenBank/DDBJ databases">
        <title>Identification of large and diverse effector repertoires of 38 Legionella species.</title>
        <authorList>
            <person name="Burstein D."/>
            <person name="Amaro F."/>
            <person name="Zusman T."/>
            <person name="Lifshitz Z."/>
            <person name="Cohen O."/>
            <person name="Gilbert J.A."/>
            <person name="Pupko T."/>
            <person name="Shuman H.A."/>
            <person name="Segal G."/>
        </authorList>
    </citation>
    <scope>NUCLEOTIDE SEQUENCE [LARGE SCALE GENOMIC DNA]</scope>
    <source>
        <strain evidence="11 13">1762-AUS-E</strain>
    </source>
</reference>
<dbReference type="Pfam" id="PF23234">
    <property type="entry name" value="WHD_4th_Lhr"/>
    <property type="match status" value="1"/>
</dbReference>
<dbReference type="Pfam" id="PF00270">
    <property type="entry name" value="DEAD"/>
    <property type="match status" value="1"/>
</dbReference>
<evidence type="ECO:0000313" key="12">
    <source>
        <dbReference type="EMBL" id="VEH85262.1"/>
    </source>
</evidence>
<geneLocation type="plasmid" evidence="12 14">
    <name>12</name>
</geneLocation>
<dbReference type="PROSITE" id="PS51194">
    <property type="entry name" value="HELICASE_CTER"/>
    <property type="match status" value="1"/>
</dbReference>
<dbReference type="PANTHER" id="PTHR47962:SF5">
    <property type="entry name" value="ATP-DEPENDENT HELICASE LHR-RELATED"/>
    <property type="match status" value="1"/>
</dbReference>
<keyword evidence="13" id="KW-1185">Reference proteome</keyword>
<organism evidence="11 13">
    <name type="scientific">Legionella adelaidensis</name>
    <dbReference type="NCBI Taxonomy" id="45056"/>
    <lineage>
        <taxon>Bacteria</taxon>
        <taxon>Pseudomonadati</taxon>
        <taxon>Pseudomonadota</taxon>
        <taxon>Gammaproteobacteria</taxon>
        <taxon>Legionellales</taxon>
        <taxon>Legionellaceae</taxon>
        <taxon>Legionella</taxon>
    </lineage>
</organism>
<dbReference type="PANTHER" id="PTHR47962">
    <property type="entry name" value="ATP-DEPENDENT HELICASE LHR-RELATED-RELATED"/>
    <property type="match status" value="1"/>
</dbReference>
<keyword evidence="12" id="KW-0614">Plasmid</keyword>
<sequence>MISKDLSDTLNWAHPLVREWFYSYFANPTEPQIEGWPAILQDQNVLISAPTGSGKTLAAFLVCIDKLVRQAVEGRLSHVTQVVYVSPLKALTNDVQKNLLKPLAEIQEIAVKKGIHMDSIHVAVRTGDTLAKERQAMLKRPPHILVTTPESLYLLLTAAKSRENLRHVETVIIDEIHALANSKRGTHLLLSLVRLDELSVKQPNRISLSATQKPLSLVADFMKNTADSNPKIISIDNRRHLELSIEVPSSELGPVASNEMWDEIYDRLTQLIQKNRSTLIFVNTRKLAERVAHHLALRIGKENVLAHHGSLSRKLRLQAESKLKNGELKALVATASLELGIDIGSIDLVCQIGSTRSIAVALQRVGRAGHWYGAISKGKFFVTTRDELVEAASLVYAIKQGELDNLIIPEEPLDILAQQIVACVATEDWKVEELFHLIKKAFPYRHLKKKTFNEVISMLTEGIAGARSRYSAYLFHDKVHGIIKSRRGSRLTAITSGGAIPENGLFTVVAEPNEAIVGTLDEDFAVESNRGDIILLGSTSWKVKRIESARGRVLVEDAHGAPPSVPFWRGEAPSRTVELSESLSFLRKKISDMLPESMQITHELNKNKNILPAVAWLKEYCHLNEAGAEQVIQYLVEGRQILGTIPTQETVVIERFFDESGGMQLIIHSLFGARINKAWGLALRKRFCRSFNFELQAAATDNGINISLAEQHSFPLADVFNFLHPSTIKEVLVQAVLQSPLFTTRWRWDAMRSLALVRFRNGKKLPLNIIRMLSDDLLAAVFPDAAACQDNLVEKDLKLPNHPLINETMKDCLDEALDLHGLIKVLKKMKKGEIKCVAIDTPIPSVFSHEILNANPYAFLDDAPLEERRARAVEMRRILPNQLQNEIGKLDPKAIHAVQEQIWPDLRDADEMHDFLQTVVFFPVVEDSSENTLANKVFHESRKWDSFFNELKAQGRIVEATQNHFNYTVATEKTQVVKTIFPRTQFLSTFQKIIVEVDSREEAIVNAIQGWMHYLGPLSAHELAAFLHLDYNEVIQALHTLENSGTILRGNFKNSNEEEWCERRILARIHRLTLASLRKEIEPVTAAQFMRWLLNWQHLAPGTQLRGENGLLEIIRQLQGFEISANAWEREVFSKRIHGYQKEWLDNLCLNGLVGWRRLRTHPALTTIEMDPNTQPSYRRIQPTSITPITFFVRGESDWLSTTHPIKEDELQKVSSIGREIFSFLKENGASFFMDIVEGIGHLKSEIEMGLWELVSAGLITADGFDNLRALIDPKRRLGKRPRYLATPRVASGRWTLLKKVNRKSKEEQLESIGWLLLKRYGVMFRELLTREKINITWRELALTYRRLEERGEIRGGRFISGFLGEQFALPIAVDSLRAIKKEKEDGNLVTISAIDPLNLVGIILPGERQPILSKRSIVLQNGEQLLIN</sequence>
<dbReference type="InterPro" id="IPR011545">
    <property type="entry name" value="DEAD/DEAH_box_helicase_dom"/>
</dbReference>
<dbReference type="Pfam" id="PF19306">
    <property type="entry name" value="WHD_Lhr"/>
    <property type="match status" value="1"/>
</dbReference>
<dbReference type="Pfam" id="PF23235">
    <property type="entry name" value="WHD_3rd_Lhr"/>
    <property type="match status" value="1"/>
</dbReference>
<dbReference type="InterPro" id="IPR055368">
    <property type="entry name" value="WH3_Lhr"/>
</dbReference>
<feature type="domain" description="Helicase ATP-binding" evidence="9">
    <location>
        <begin position="36"/>
        <end position="230"/>
    </location>
</feature>
<evidence type="ECO:0000256" key="8">
    <source>
        <dbReference type="ARBA" id="ARBA00023235"/>
    </source>
</evidence>
<accession>A0A0W0R430</accession>
<keyword evidence="6" id="KW-0238">DNA-binding</keyword>
<dbReference type="GO" id="GO:0003724">
    <property type="term" value="F:RNA helicase activity"/>
    <property type="evidence" value="ECO:0007669"/>
    <property type="project" value="UniProtKB-EC"/>
</dbReference>
<dbReference type="Proteomes" id="UP000054859">
    <property type="component" value="Unassembled WGS sequence"/>
</dbReference>
<evidence type="ECO:0000256" key="3">
    <source>
        <dbReference type="ARBA" id="ARBA00022801"/>
    </source>
</evidence>
<dbReference type="PROSITE" id="PS51192">
    <property type="entry name" value="HELICASE_ATP_BIND_1"/>
    <property type="match status" value="1"/>
</dbReference>